<evidence type="ECO:0000313" key="1">
    <source>
        <dbReference type="EMBL" id="XCA33298.1"/>
    </source>
</evidence>
<sequence>MREYGIRKEITKKVIGGKFNEIPEVLSSYVEKACSSREAGKLSPKKFDKFMIEFNKRLGLIVNQSMQQILNNRESTLEVNDVKEQQISLEPKSYLRYPFSGTVK</sequence>
<reference evidence="1" key="1">
    <citation type="submission" date="2024-06" db="EMBL/GenBank/DDBJ databases">
        <title>Genome assembly of the Polyergus mexicanus.</title>
        <authorList>
            <person name="Cash E."/>
            <person name="Tustsui N.D."/>
            <person name="Ward P."/>
            <person name="Nguyen O."/>
            <person name="Sahasrabudhe R."/>
            <person name="Fairbairn C.W."/>
            <person name="Seligmann W.E."/>
            <person name="Sacco S."/>
            <person name="Beraut E."/>
            <person name="Miller C."/>
            <person name="Toffelmier E."/>
            <person name="Shaffer H.B."/>
        </authorList>
    </citation>
    <scope>NUCLEOTIDE SEQUENCE</scope>
    <source>
        <strain evidence="1">NDT 795.1</strain>
    </source>
</reference>
<gene>
    <name evidence="1" type="ORF">ABS808_00155</name>
</gene>
<proteinExistence type="predicted"/>
<dbReference type="EMBL" id="CP158586">
    <property type="protein sequence ID" value="XCA33298.1"/>
    <property type="molecule type" value="Genomic_DNA"/>
</dbReference>
<dbReference type="AlphaFoldDB" id="A0AAU7YJD3"/>
<protein>
    <submittedName>
        <fullName evidence="1">Uncharacterized protein</fullName>
    </submittedName>
</protein>
<name>A0AAU7YJD3_9RICK</name>
<accession>A0AAU7YJD3</accession>
<organism evidence="1">
    <name type="scientific">Wolbachia endosymbiont of Polyergus mexicanus</name>
    <dbReference type="NCBI Taxonomy" id="3171167"/>
    <lineage>
        <taxon>Bacteria</taxon>
        <taxon>Pseudomonadati</taxon>
        <taxon>Pseudomonadota</taxon>
        <taxon>Alphaproteobacteria</taxon>
        <taxon>Rickettsiales</taxon>
        <taxon>Anaplasmataceae</taxon>
        <taxon>Wolbachieae</taxon>
        <taxon>Wolbachia</taxon>
    </lineage>
</organism>